<reference evidence="1" key="1">
    <citation type="submission" date="2023-03" db="EMBL/GenBank/DDBJ databases">
        <title>Massive genome expansion in bonnet fungi (Mycena s.s.) driven by repeated elements and novel gene families across ecological guilds.</title>
        <authorList>
            <consortium name="Lawrence Berkeley National Laboratory"/>
            <person name="Harder C.B."/>
            <person name="Miyauchi S."/>
            <person name="Viragh M."/>
            <person name="Kuo A."/>
            <person name="Thoen E."/>
            <person name="Andreopoulos B."/>
            <person name="Lu D."/>
            <person name="Skrede I."/>
            <person name="Drula E."/>
            <person name="Henrissat B."/>
            <person name="Morin E."/>
            <person name="Kohler A."/>
            <person name="Barry K."/>
            <person name="LaButti K."/>
            <person name="Morin E."/>
            <person name="Salamov A."/>
            <person name="Lipzen A."/>
            <person name="Mereny Z."/>
            <person name="Hegedus B."/>
            <person name="Baldrian P."/>
            <person name="Stursova M."/>
            <person name="Weitz H."/>
            <person name="Taylor A."/>
            <person name="Grigoriev I.V."/>
            <person name="Nagy L.G."/>
            <person name="Martin F."/>
            <person name="Kauserud H."/>
        </authorList>
    </citation>
    <scope>NUCLEOTIDE SEQUENCE</scope>
    <source>
        <strain evidence="1">CBHHK002</strain>
    </source>
</reference>
<keyword evidence="2" id="KW-1185">Reference proteome</keyword>
<evidence type="ECO:0000313" key="1">
    <source>
        <dbReference type="EMBL" id="KAJ7358174.1"/>
    </source>
</evidence>
<proteinExistence type="predicted"/>
<organism evidence="1 2">
    <name type="scientific">Mycena albidolilacea</name>
    <dbReference type="NCBI Taxonomy" id="1033008"/>
    <lineage>
        <taxon>Eukaryota</taxon>
        <taxon>Fungi</taxon>
        <taxon>Dikarya</taxon>
        <taxon>Basidiomycota</taxon>
        <taxon>Agaricomycotina</taxon>
        <taxon>Agaricomycetes</taxon>
        <taxon>Agaricomycetidae</taxon>
        <taxon>Agaricales</taxon>
        <taxon>Marasmiineae</taxon>
        <taxon>Mycenaceae</taxon>
        <taxon>Mycena</taxon>
    </lineage>
</organism>
<protein>
    <submittedName>
        <fullName evidence="1">Uncharacterized protein</fullName>
    </submittedName>
</protein>
<dbReference type="Proteomes" id="UP001218218">
    <property type="component" value="Unassembled WGS sequence"/>
</dbReference>
<name>A0AAD7AGQ7_9AGAR</name>
<dbReference type="EMBL" id="JARIHO010000007">
    <property type="protein sequence ID" value="KAJ7358174.1"/>
    <property type="molecule type" value="Genomic_DNA"/>
</dbReference>
<evidence type="ECO:0000313" key="2">
    <source>
        <dbReference type="Proteomes" id="UP001218218"/>
    </source>
</evidence>
<accession>A0AAD7AGQ7</accession>
<dbReference type="AlphaFoldDB" id="A0AAD7AGQ7"/>
<gene>
    <name evidence="1" type="ORF">DFH08DRAFT_953360</name>
</gene>
<sequence length="148" mass="16479">MPLQNSTCLRAARLRRTAALDKWLLENITTSSLVLPDQPTRFEEALFTVHMTVLQGGNGGVFKDPDMYLLSLHVYAPKCRLSPFIRLGSSFVRSKDDGDAPPWTSILNPGQIHYFLETTAFAATVMRGMTDIKVQSVSSQNISSRMCL</sequence>
<comment type="caution">
    <text evidence="1">The sequence shown here is derived from an EMBL/GenBank/DDBJ whole genome shotgun (WGS) entry which is preliminary data.</text>
</comment>